<evidence type="ECO:0000256" key="1">
    <source>
        <dbReference type="SAM" id="Phobius"/>
    </source>
</evidence>
<feature type="transmembrane region" description="Helical" evidence="1">
    <location>
        <begin position="31"/>
        <end position="49"/>
    </location>
</feature>
<dbReference type="STRING" id="1920490.GCA_001895925_00501"/>
<organism evidence="2 3">
    <name type="scientific">Phormidesmis priestleyi ULC007</name>
    <dbReference type="NCBI Taxonomy" id="1920490"/>
    <lineage>
        <taxon>Bacteria</taxon>
        <taxon>Bacillati</taxon>
        <taxon>Cyanobacteriota</taxon>
        <taxon>Cyanophyceae</taxon>
        <taxon>Leptolyngbyales</taxon>
        <taxon>Leptolyngbyaceae</taxon>
        <taxon>Phormidesmis</taxon>
    </lineage>
</organism>
<dbReference type="GO" id="GO:0005886">
    <property type="term" value="C:plasma membrane"/>
    <property type="evidence" value="ECO:0007669"/>
    <property type="project" value="UniProtKB-SubCell"/>
</dbReference>
<dbReference type="Proteomes" id="UP000238634">
    <property type="component" value="Unassembled WGS sequence"/>
</dbReference>
<evidence type="ECO:0000313" key="2">
    <source>
        <dbReference type="EMBL" id="PSB17730.1"/>
    </source>
</evidence>
<dbReference type="EMBL" id="PVWG01000024">
    <property type="protein sequence ID" value="PSB17730.1"/>
    <property type="molecule type" value="Genomic_DNA"/>
</dbReference>
<protein>
    <submittedName>
        <fullName evidence="2">ABC transporter permease</fullName>
    </submittedName>
</protein>
<gene>
    <name evidence="2" type="ORF">C7B65_17630</name>
</gene>
<reference evidence="2 3" key="1">
    <citation type="submission" date="2018-02" db="EMBL/GenBank/DDBJ databases">
        <authorList>
            <person name="Cohen D.B."/>
            <person name="Kent A.D."/>
        </authorList>
    </citation>
    <scope>NUCLEOTIDE SEQUENCE [LARGE SCALE GENOMIC DNA]</scope>
    <source>
        <strain evidence="2 3">ULC007</strain>
    </source>
</reference>
<dbReference type="AlphaFoldDB" id="A0A2T1DB62"/>
<proteinExistence type="predicted"/>
<feature type="transmembrane region" description="Helical" evidence="1">
    <location>
        <begin position="157"/>
        <end position="186"/>
    </location>
</feature>
<reference evidence="2 3" key="2">
    <citation type="submission" date="2018-03" db="EMBL/GenBank/DDBJ databases">
        <title>The ancient ancestry and fast evolution of plastids.</title>
        <authorList>
            <person name="Moore K.R."/>
            <person name="Magnabosco C."/>
            <person name="Momper L."/>
            <person name="Gold D.A."/>
            <person name="Bosak T."/>
            <person name="Fournier G.P."/>
        </authorList>
    </citation>
    <scope>NUCLEOTIDE SEQUENCE [LARGE SCALE GENOMIC DNA]</scope>
    <source>
        <strain evidence="2 3">ULC007</strain>
    </source>
</reference>
<accession>A0A2T1DB62</accession>
<sequence>MTQHVVSVGSTLGRVVTIATNVFREVIRDRILYLIGFYALALMLAGRLLPEIAATTEKKILLDLSLATMSMLGLVIAVFVGTGLVNKEIEKRTVFVLIAKPVSRAEFIIGKHWGLSAVLAVLVAAMTAIALLILSFYQVPFSLRDILISSSFLFLQLSLITAVAIGFGVFTSSLLAILFTFAIYLMGQLSRDLVTLGKLAKNPSIESVTQGLYLVLPDLARLDLKNQAAYHLIPSSDVLVSNALYALIYTILVLTIASLIFSTREF</sequence>
<dbReference type="PANTHER" id="PTHR43471:SF10">
    <property type="entry name" value="SLL1107 PROTEIN"/>
    <property type="match status" value="1"/>
</dbReference>
<dbReference type="GO" id="GO:0140359">
    <property type="term" value="F:ABC-type transporter activity"/>
    <property type="evidence" value="ECO:0007669"/>
    <property type="project" value="InterPro"/>
</dbReference>
<dbReference type="RefSeq" id="WP_073072966.1">
    <property type="nucleotide sequence ID" value="NZ_MPPI01000020.1"/>
</dbReference>
<keyword evidence="3" id="KW-1185">Reference proteome</keyword>
<keyword evidence="1" id="KW-1133">Transmembrane helix</keyword>
<dbReference type="Pfam" id="PF12679">
    <property type="entry name" value="ABC2_membrane_2"/>
    <property type="match status" value="1"/>
</dbReference>
<dbReference type="OrthoDB" id="468402at2"/>
<feature type="transmembrane region" description="Helical" evidence="1">
    <location>
        <begin position="243"/>
        <end position="261"/>
    </location>
</feature>
<keyword evidence="1" id="KW-0472">Membrane</keyword>
<feature type="transmembrane region" description="Helical" evidence="1">
    <location>
        <begin position="113"/>
        <end position="137"/>
    </location>
</feature>
<comment type="caution">
    <text evidence="2">The sequence shown here is derived from an EMBL/GenBank/DDBJ whole genome shotgun (WGS) entry which is preliminary data.</text>
</comment>
<name>A0A2T1DB62_9CYAN</name>
<evidence type="ECO:0000313" key="3">
    <source>
        <dbReference type="Proteomes" id="UP000238634"/>
    </source>
</evidence>
<keyword evidence="1" id="KW-0812">Transmembrane</keyword>
<feature type="transmembrane region" description="Helical" evidence="1">
    <location>
        <begin position="61"/>
        <end position="85"/>
    </location>
</feature>
<dbReference type="PANTHER" id="PTHR43471">
    <property type="entry name" value="ABC TRANSPORTER PERMEASE"/>
    <property type="match status" value="1"/>
</dbReference>